<comment type="catalytic activity">
    <reaction evidence="6 8">
        <text>UDP-alpha-D-glucose + 2 NAD(+) + H2O = UDP-alpha-D-glucuronate + 2 NADH + 3 H(+)</text>
        <dbReference type="Rhea" id="RHEA:23596"/>
        <dbReference type="ChEBI" id="CHEBI:15377"/>
        <dbReference type="ChEBI" id="CHEBI:15378"/>
        <dbReference type="ChEBI" id="CHEBI:57540"/>
        <dbReference type="ChEBI" id="CHEBI:57945"/>
        <dbReference type="ChEBI" id="CHEBI:58052"/>
        <dbReference type="ChEBI" id="CHEBI:58885"/>
        <dbReference type="EC" id="1.1.1.22"/>
    </reaction>
</comment>
<evidence type="ECO:0000256" key="1">
    <source>
        <dbReference type="ARBA" id="ARBA00004701"/>
    </source>
</evidence>
<feature type="domain" description="UDP-glucose/GDP-mannose dehydrogenase C-terminal" evidence="12">
    <location>
        <begin position="339"/>
        <end position="455"/>
    </location>
</feature>
<sequence length="474" mass="53227">MLKKKVKNICCIGAGYVGGPTMAVIADNCNYLNITVVDINEERISKWNSSDFDNLPVYEPGLKEIIKRVRNRNLFFTIDLKNSIKNADMIFISVNTPTKTSGFGAGYASDLKWVEASARQVAQNAVGHTIVIEKSTLPVRTAKVIKQILISSFDEEFENKTEKSFSILSNPEFLAEGTAIEDLNNPDRVLIGGDEEDSINALKNIYEKWVPEDKIITTNLWSSELSKLAANAFLAQRISSINSISAICEATGAEVNEVSNAIGFDSRIGFKFLSAGPGFGGSCFKKDILNLVYLCRYFGLNEVAEYWEQVVKFNEWHTKRISKLIVEKLFDTVALKKILILGFSYKANTNDTRESPAIKIVKDLLENGAEIIISDPQVDPDIIALDLGIEENVFKNGSGQGKWRYHKDIYEAAMGVDAVVIITEWKVYKSLSWHKLVKVMRKPAWLFDTRSITNYEELKDLDINYWSIGNSNYC</sequence>
<evidence type="ECO:0000259" key="12">
    <source>
        <dbReference type="SMART" id="SM00984"/>
    </source>
</evidence>
<dbReference type="NCBIfam" id="TIGR03026">
    <property type="entry name" value="NDP-sugDHase"/>
    <property type="match status" value="1"/>
</dbReference>
<dbReference type="GO" id="GO:0003979">
    <property type="term" value="F:UDP-glucose 6-dehydrogenase activity"/>
    <property type="evidence" value="ECO:0007669"/>
    <property type="project" value="UniProtKB-EC"/>
</dbReference>
<keyword evidence="4 8" id="KW-0560">Oxidoreductase</keyword>
<feature type="binding site" evidence="10">
    <location>
        <begin position="173"/>
        <end position="176"/>
    </location>
    <ligand>
        <name>substrate</name>
    </ligand>
</feature>
<dbReference type="FunFam" id="3.40.50.720:FF:000193">
    <property type="entry name" value="UDP-glucose 6-dehydrogenase"/>
    <property type="match status" value="1"/>
</dbReference>
<dbReference type="PIRSF" id="PIRSF000124">
    <property type="entry name" value="UDPglc_GDPman_dh"/>
    <property type="match status" value="1"/>
</dbReference>
<evidence type="ECO:0000256" key="4">
    <source>
        <dbReference type="ARBA" id="ARBA00023002"/>
    </source>
</evidence>
<evidence type="ECO:0000256" key="10">
    <source>
        <dbReference type="PIRSR" id="PIRSR500134-2"/>
    </source>
</evidence>
<dbReference type="InterPro" id="IPR014026">
    <property type="entry name" value="UDP-Glc/GDP-Man_DH_dimer"/>
</dbReference>
<dbReference type="RefSeq" id="WP_011818811.1">
    <property type="nucleotide sequence ID" value="NC_008816.1"/>
</dbReference>
<feature type="binding site" evidence="10">
    <location>
        <begin position="272"/>
        <end position="276"/>
    </location>
    <ligand>
        <name>substrate</name>
    </ligand>
</feature>
<dbReference type="InterPro" id="IPR036220">
    <property type="entry name" value="UDP-Glc/GDP-Man_DH_C_sf"/>
</dbReference>
<organism evidence="13 14">
    <name type="scientific">Prochlorococcus marinus (strain AS9601)</name>
    <dbReference type="NCBI Taxonomy" id="146891"/>
    <lineage>
        <taxon>Bacteria</taxon>
        <taxon>Bacillati</taxon>
        <taxon>Cyanobacteriota</taxon>
        <taxon>Cyanophyceae</taxon>
        <taxon>Synechococcales</taxon>
        <taxon>Prochlorococcaceae</taxon>
        <taxon>Prochlorococcus</taxon>
    </lineage>
</organism>
<protein>
    <recommendedName>
        <fullName evidence="3 8">UDP-glucose 6-dehydrogenase</fullName>
        <ecNumber evidence="3 8">1.1.1.22</ecNumber>
    </recommendedName>
</protein>
<dbReference type="EMBL" id="CP000551">
    <property type="protein sequence ID" value="ABM70674.1"/>
    <property type="molecule type" value="Genomic_DNA"/>
</dbReference>
<dbReference type="SUPFAM" id="SSF48179">
    <property type="entry name" value="6-phosphogluconate dehydrogenase C-terminal domain-like"/>
    <property type="match status" value="1"/>
</dbReference>
<feature type="binding site" evidence="11">
    <location>
        <position position="43"/>
    </location>
    <ligand>
        <name>NAD(+)</name>
        <dbReference type="ChEBI" id="CHEBI:57540"/>
    </ligand>
</feature>
<evidence type="ECO:0000256" key="9">
    <source>
        <dbReference type="PIRSR" id="PIRSR500134-1"/>
    </source>
</evidence>
<name>A2BSB3_PROMS</name>
<feature type="binding site" evidence="11">
    <location>
        <position position="96"/>
    </location>
    <ligand>
        <name>NAD(+)</name>
        <dbReference type="ChEBI" id="CHEBI:57540"/>
    </ligand>
</feature>
<evidence type="ECO:0000256" key="8">
    <source>
        <dbReference type="PIRNR" id="PIRNR000124"/>
    </source>
</evidence>
<dbReference type="Pfam" id="PF00984">
    <property type="entry name" value="UDPG_MGDP_dh"/>
    <property type="match status" value="1"/>
</dbReference>
<dbReference type="OrthoDB" id="9803238at2"/>
<evidence type="ECO:0000313" key="13">
    <source>
        <dbReference type="EMBL" id="ABM70674.1"/>
    </source>
</evidence>
<dbReference type="HOGENOM" id="CLU_023810_7_0_3"/>
<dbReference type="InterPro" id="IPR008927">
    <property type="entry name" value="6-PGluconate_DH-like_C_sf"/>
</dbReference>
<feature type="binding site" evidence="10">
    <location>
        <position position="346"/>
    </location>
    <ligand>
        <name>substrate</name>
    </ligand>
</feature>
<comment type="function">
    <text evidence="7">Catalyzes the conversion of UDP-glucose into UDP-glucuronate, one of the precursors of teichuronic acid.</text>
</comment>
<dbReference type="PIRSF" id="PIRSF500134">
    <property type="entry name" value="UDPglc_DH_bac"/>
    <property type="match status" value="1"/>
</dbReference>
<evidence type="ECO:0000256" key="2">
    <source>
        <dbReference type="ARBA" id="ARBA00006601"/>
    </source>
</evidence>
<dbReference type="FunFam" id="1.20.5.100:FF:000001">
    <property type="entry name" value="UDP-glucose 6-dehydrogenase"/>
    <property type="match status" value="1"/>
</dbReference>
<accession>A2BSB3</accession>
<dbReference type="KEGG" id="pmb:A9601_13901"/>
<feature type="binding site" evidence="11">
    <location>
        <position position="176"/>
    </location>
    <ligand>
        <name>NAD(+)</name>
        <dbReference type="ChEBI" id="CHEBI:57540"/>
    </ligand>
</feature>
<feature type="binding site" evidence="11">
    <location>
        <position position="353"/>
    </location>
    <ligand>
        <name>NAD(+)</name>
        <dbReference type="ChEBI" id="CHEBI:57540"/>
    </ligand>
</feature>
<dbReference type="Proteomes" id="UP000002590">
    <property type="component" value="Chromosome"/>
</dbReference>
<evidence type="ECO:0000313" key="14">
    <source>
        <dbReference type="Proteomes" id="UP000002590"/>
    </source>
</evidence>
<dbReference type="UniPathway" id="UPA00038">
    <property type="reaction ID" value="UER00491"/>
</dbReference>
<reference evidence="13 14" key="1">
    <citation type="journal article" date="2007" name="PLoS Genet.">
        <title>Patterns and implications of gene gain and loss in the evolution of Prochlorococcus.</title>
        <authorList>
            <person name="Kettler G.C."/>
            <person name="Martiny A.C."/>
            <person name="Huang K."/>
            <person name="Zucker J."/>
            <person name="Coleman M.L."/>
            <person name="Rodrigue S."/>
            <person name="Chen F."/>
            <person name="Lapidus A."/>
            <person name="Ferriera S."/>
            <person name="Johnson J."/>
            <person name="Steglich C."/>
            <person name="Church G.M."/>
            <person name="Richardson P."/>
            <person name="Chisholm S.W."/>
        </authorList>
    </citation>
    <scope>NUCLEOTIDE SEQUENCE [LARGE SCALE GENOMIC DNA]</scope>
    <source>
        <strain evidence="13 14">AS9601</strain>
    </source>
</reference>
<dbReference type="InterPro" id="IPR014027">
    <property type="entry name" value="UDP-Glc/GDP-Man_DH_C"/>
</dbReference>
<dbReference type="InterPro" id="IPR001732">
    <property type="entry name" value="UDP-Glc/GDP-Man_DH_N"/>
</dbReference>
<evidence type="ECO:0000256" key="3">
    <source>
        <dbReference type="ARBA" id="ARBA00012954"/>
    </source>
</evidence>
<dbReference type="FunFam" id="3.40.50.720:FF:000032">
    <property type="entry name" value="UDP-glucose 6-dehydrogenase"/>
    <property type="match status" value="1"/>
</dbReference>
<dbReference type="InterPro" id="IPR028357">
    <property type="entry name" value="UDPglc_DH_bac"/>
</dbReference>
<dbReference type="PANTHER" id="PTHR11374:SF3">
    <property type="entry name" value="UDP-GLUCOSE 6-DEHYDROGENASE"/>
    <property type="match status" value="1"/>
</dbReference>
<dbReference type="STRING" id="146891.A9601_13901"/>
<comment type="pathway">
    <text evidence="1">Nucleotide-sugar biosynthesis; UDP-alpha-D-glucuronate biosynthesis; UDP-alpha-D-glucuronate from UDP-alpha-D-glucose: step 1/1.</text>
</comment>
<dbReference type="PANTHER" id="PTHR11374">
    <property type="entry name" value="UDP-GLUCOSE DEHYDROGENASE/UDP-MANNAC DEHYDROGENASE"/>
    <property type="match status" value="1"/>
</dbReference>
<feature type="binding site" evidence="10">
    <location>
        <position position="280"/>
    </location>
    <ligand>
        <name>substrate</name>
    </ligand>
</feature>
<evidence type="ECO:0000256" key="6">
    <source>
        <dbReference type="ARBA" id="ARBA00047473"/>
    </source>
</evidence>
<evidence type="ECO:0000256" key="5">
    <source>
        <dbReference type="ARBA" id="ARBA00023027"/>
    </source>
</evidence>
<feature type="binding site" evidence="11">
    <location>
        <position position="38"/>
    </location>
    <ligand>
        <name>NAD(+)</name>
        <dbReference type="ChEBI" id="CHEBI:57540"/>
    </ligand>
</feature>
<feature type="binding site" evidence="10">
    <location>
        <position position="227"/>
    </location>
    <ligand>
        <name>substrate</name>
    </ligand>
</feature>
<dbReference type="SUPFAM" id="SSF51735">
    <property type="entry name" value="NAD(P)-binding Rossmann-fold domains"/>
    <property type="match status" value="1"/>
</dbReference>
<dbReference type="EC" id="1.1.1.22" evidence="3 8"/>
<dbReference type="eggNOG" id="COG1004">
    <property type="taxonomic scope" value="Bacteria"/>
</dbReference>
<evidence type="ECO:0000256" key="7">
    <source>
        <dbReference type="ARBA" id="ARBA00053241"/>
    </source>
</evidence>
<dbReference type="Pfam" id="PF03720">
    <property type="entry name" value="UDPG_MGDP_dh_C"/>
    <property type="match status" value="1"/>
</dbReference>
<dbReference type="InterPro" id="IPR036291">
    <property type="entry name" value="NAD(P)-bd_dom_sf"/>
</dbReference>
<dbReference type="InterPro" id="IPR028356">
    <property type="entry name" value="UDPglc_DH_euk"/>
</dbReference>
<feature type="binding site" evidence="11">
    <location>
        <position position="136"/>
    </location>
    <ligand>
        <name>NAD(+)</name>
        <dbReference type="ChEBI" id="CHEBI:57540"/>
    </ligand>
</feature>
<feature type="active site" description="Nucleophile" evidence="9">
    <location>
        <position position="283"/>
    </location>
</feature>
<dbReference type="GO" id="GO:0006065">
    <property type="term" value="P:UDP-glucuronate biosynthetic process"/>
    <property type="evidence" value="ECO:0007669"/>
    <property type="project" value="UniProtKB-UniPathway"/>
</dbReference>
<gene>
    <name evidence="13" type="primary">ugd</name>
    <name evidence="13" type="ordered locus">A9601_13901</name>
</gene>
<proteinExistence type="inferred from homology"/>
<comment type="similarity">
    <text evidence="2 8">Belongs to the UDP-glucose/GDP-mannose dehydrogenase family.</text>
</comment>
<evidence type="ECO:0000256" key="11">
    <source>
        <dbReference type="PIRSR" id="PIRSR500134-3"/>
    </source>
</evidence>
<dbReference type="SUPFAM" id="SSF52413">
    <property type="entry name" value="UDP-glucose/GDP-mannose dehydrogenase C-terminal domain"/>
    <property type="match status" value="1"/>
</dbReference>
<dbReference type="InterPro" id="IPR017476">
    <property type="entry name" value="UDP-Glc/GDP-Man"/>
</dbReference>
<dbReference type="Gene3D" id="1.20.5.100">
    <property type="entry name" value="Cytochrome c1, transmembrane anchor, C-terminal"/>
    <property type="match status" value="1"/>
</dbReference>
<dbReference type="Gene3D" id="3.40.50.720">
    <property type="entry name" value="NAD(P)-binding Rossmann-like Domain"/>
    <property type="match status" value="2"/>
</dbReference>
<keyword evidence="5 8" id="KW-0520">NAD</keyword>
<dbReference type="AlphaFoldDB" id="A2BSB3"/>
<dbReference type="GO" id="GO:0051287">
    <property type="term" value="F:NAD binding"/>
    <property type="evidence" value="ECO:0007669"/>
    <property type="project" value="InterPro"/>
</dbReference>
<dbReference type="GO" id="GO:0000271">
    <property type="term" value="P:polysaccharide biosynthetic process"/>
    <property type="evidence" value="ECO:0007669"/>
    <property type="project" value="InterPro"/>
</dbReference>
<dbReference type="Pfam" id="PF03721">
    <property type="entry name" value="UDPG_MGDP_dh_N"/>
    <property type="match status" value="1"/>
</dbReference>
<feature type="binding site" evidence="11">
    <location>
        <position position="286"/>
    </location>
    <ligand>
        <name>NAD(+)</name>
        <dbReference type="ChEBI" id="CHEBI:57540"/>
    </ligand>
</feature>
<dbReference type="SMART" id="SM00984">
    <property type="entry name" value="UDPG_MGDP_dh_C"/>
    <property type="match status" value="1"/>
</dbReference>